<keyword evidence="11" id="KW-1185">Reference proteome</keyword>
<dbReference type="InParanoid" id="A0A1Z5K0P1"/>
<keyword evidence="3 7" id="KW-0479">Metal-binding</keyword>
<feature type="compositionally biased region" description="Low complexity" evidence="8">
    <location>
        <begin position="751"/>
        <end position="781"/>
    </location>
</feature>
<dbReference type="Gene3D" id="3.90.132.10">
    <property type="entry name" value="Leishmanolysin , domain 2"/>
    <property type="match status" value="2"/>
</dbReference>
<dbReference type="InterPro" id="IPR001577">
    <property type="entry name" value="Peptidase_M8"/>
</dbReference>
<dbReference type="OrthoDB" id="48352at2759"/>
<dbReference type="PANTHER" id="PTHR48233:SF5">
    <property type="entry name" value="BRINKER"/>
    <property type="match status" value="1"/>
</dbReference>
<keyword evidence="9" id="KW-0732">Signal</keyword>
<keyword evidence="5 7" id="KW-0862">Zinc</keyword>
<feature type="compositionally biased region" description="Low complexity" evidence="8">
    <location>
        <begin position="207"/>
        <end position="241"/>
    </location>
</feature>
<sequence>MKPGNALLILSALTTLSSVSARATRRSGYAVQRGENDSVRRRRLKKSKSHSVDKELKSDEDSSSQPTGVPTQTPVATQPVSSPPKSTSQSKKLDDRHELGKGKNRKVPKQKSSKSKKLEGREELDKDKKKKTTTKKSKDCPSFEEVDEPTTSPTSSPKKKSKSHSKGKGKGKSSSPVVLPTQQPSKDHHYLGKTKKMSKDYPETDCVSSTPSPVASPVSTSSPLASSVITASPLASSVTTPSPLPSPTSMPTFPAKQTASPTAAPQPETVPPTLSPIETPTRSPKPPPVPRPVPRPVAPPVPWPVPRPVAPPVSRPVVPPPIIAGAFETTLNLDKVADRFKSAFVNSAAIWDSVIVGDMSDFVVDASVMNSPNMNCDTTTLPDVIDDIFICASVQPIDGPNSILGTAGPTFFRFEDTITSTIGFMNFDEADMDLQREEGTLQGLILHEMAHVYGFGTLWDLNGLAAGTAPCPYKSDSRASDEYRKLSGCDAPIPVEDEFGAGTACLHWDENCFLGELMTGSSSDGLELSTLSIASLEDLGYTVDYSKATAFDTSQMSPSCVCNNRRQLRGSHDPGIFSYQNVGNVPQWASDAHLRSHKPPLSEEGNRIARAHGLSILNANHEWKKAYLRDDLAEHYVGDQIIVVLYMENGYKYSVMVKSHVSLIIVGSRVDELRATNMKAERLLSVLLTVSSFSAAQARHVRESLRVDRNLNVQVVNDLMYLKGSTKTDSTSKKTTRGKGTESSGKGGKGSPTTSKTTSQKTSKGKGSASASPSPTMPSSGKGSGKKSSKKSVDEPTAAPTVHSPSPIVSISTEMPVAAPNVPVPSPVVVPAPVPVPTPVVSPTVSPSAISEPTATPQADTTTAPTTASPTASPTTAEPTSTATPTSIDTESPTASPTTPEPSATTSPTSTDTTAPSQAVTGAPSQEVTTSPAPTITSFPTITAAPSLEPTSTVAPSPPGTSEPSVALTDPPSVDNTSPEPTPVPISEFDTTLGLEQVPDRFQSSFIDAARIWDTVIVGDMPDLVVDSDVLNSPGLNCDPSTLPDVIDDIFICASIIPIDGPFGVLGTAGPQLARFGDTITVTVGGMNFDEADMDLQLEAGTLEGLILHEMAHVYGFGTLWAVNNLASQTSPCPYSYDSRASEQYRLLSGCDASIPVEDNFGAGTQCGHWDEDCFLGELMTGFSTDGLELSILTVAALDDLGYTVDYSRADPFDTSKMSPDCVCNRRELQGTTESDIPEVFTYHNVGKLPISHTSTTSTSSLRPPLSQEGQRIARAHGMAILDANHEWKNAYLKDEQADQYIGDQIIIVLYMENGYKYTVMVTR</sequence>
<feature type="compositionally biased region" description="Basic residues" evidence="8">
    <location>
        <begin position="40"/>
        <end position="49"/>
    </location>
</feature>
<evidence type="ECO:0000256" key="8">
    <source>
        <dbReference type="SAM" id="MobiDB-lite"/>
    </source>
</evidence>
<feature type="region of interest" description="Disordered" evidence="8">
    <location>
        <begin position="19"/>
        <end position="302"/>
    </location>
</feature>
<dbReference type="GO" id="GO:0007155">
    <property type="term" value="P:cell adhesion"/>
    <property type="evidence" value="ECO:0007669"/>
    <property type="project" value="InterPro"/>
</dbReference>
<accession>A0A1Z5K0P1</accession>
<feature type="compositionally biased region" description="Low complexity" evidence="8">
    <location>
        <begin position="77"/>
        <end position="90"/>
    </location>
</feature>
<reference evidence="10 11" key="1">
    <citation type="journal article" date="2015" name="Plant Cell">
        <title>Oil accumulation by the oleaginous diatom Fistulifera solaris as revealed by the genome and transcriptome.</title>
        <authorList>
            <person name="Tanaka T."/>
            <person name="Maeda Y."/>
            <person name="Veluchamy A."/>
            <person name="Tanaka M."/>
            <person name="Abida H."/>
            <person name="Marechal E."/>
            <person name="Bowler C."/>
            <person name="Muto M."/>
            <person name="Sunaga Y."/>
            <person name="Tanaka M."/>
            <person name="Yoshino T."/>
            <person name="Taniguchi T."/>
            <person name="Fukuda Y."/>
            <person name="Nemoto M."/>
            <person name="Matsumoto M."/>
            <person name="Wong P.S."/>
            <person name="Aburatani S."/>
            <person name="Fujibuchi W."/>
        </authorList>
    </citation>
    <scope>NUCLEOTIDE SEQUENCE [LARGE SCALE GENOMIC DNA]</scope>
    <source>
        <strain evidence="10 11">JPCC DA0580</strain>
    </source>
</reference>
<dbReference type="EMBL" id="BDSP01000140">
    <property type="protein sequence ID" value="GAX19817.1"/>
    <property type="molecule type" value="Genomic_DNA"/>
</dbReference>
<feature type="region of interest" description="Disordered" evidence="8">
    <location>
        <begin position="725"/>
        <end position="988"/>
    </location>
</feature>
<proteinExistence type="inferred from homology"/>
<dbReference type="GO" id="GO:0016020">
    <property type="term" value="C:membrane"/>
    <property type="evidence" value="ECO:0007669"/>
    <property type="project" value="InterPro"/>
</dbReference>
<feature type="compositionally biased region" description="Polar residues" evidence="8">
    <location>
        <begin position="918"/>
        <end position="941"/>
    </location>
</feature>
<protein>
    <recommendedName>
        <fullName evidence="12">Leishmanolysin-like peptidase</fullName>
    </recommendedName>
</protein>
<feature type="compositionally biased region" description="Polar residues" evidence="8">
    <location>
        <begin position="65"/>
        <end position="76"/>
    </location>
</feature>
<feature type="compositionally biased region" description="Pro residues" evidence="8">
    <location>
        <begin position="283"/>
        <end position="302"/>
    </location>
</feature>
<feature type="binding site" evidence="7">
    <location>
        <position position="507"/>
    </location>
    <ligand>
        <name>Zn(2+)</name>
        <dbReference type="ChEBI" id="CHEBI:29105"/>
        <note>catalytic</note>
    </ligand>
</feature>
<dbReference type="Proteomes" id="UP000198406">
    <property type="component" value="Unassembled WGS sequence"/>
</dbReference>
<comment type="cofactor">
    <cofactor evidence="7">
        <name>Zn(2+)</name>
        <dbReference type="ChEBI" id="CHEBI:29105"/>
    </cofactor>
    <text evidence="7">Binds 1 zinc ion per subunit.</text>
</comment>
<evidence type="ECO:0000256" key="6">
    <source>
        <dbReference type="ARBA" id="ARBA00023049"/>
    </source>
</evidence>
<keyword evidence="6 7" id="KW-0482">Metalloprotease</keyword>
<feature type="compositionally biased region" description="Basic residues" evidence="8">
    <location>
        <begin position="102"/>
        <end position="115"/>
    </location>
</feature>
<gene>
    <name evidence="10" type="ORF">FisN_11Lh317</name>
</gene>
<dbReference type="Pfam" id="PF01457">
    <property type="entry name" value="Peptidase_M8"/>
    <property type="match status" value="2"/>
</dbReference>
<feature type="compositionally biased region" description="Basic and acidic residues" evidence="8">
    <location>
        <begin position="91"/>
        <end position="101"/>
    </location>
</feature>
<feature type="compositionally biased region" description="Basic and acidic residues" evidence="8">
    <location>
        <begin position="116"/>
        <end position="127"/>
    </location>
</feature>
<evidence type="ECO:0000256" key="4">
    <source>
        <dbReference type="ARBA" id="ARBA00022801"/>
    </source>
</evidence>
<feature type="compositionally biased region" description="Pro residues" evidence="8">
    <location>
        <begin position="822"/>
        <end position="840"/>
    </location>
</feature>
<feature type="compositionally biased region" description="Polar residues" evidence="8">
    <location>
        <begin position="803"/>
        <end position="813"/>
    </location>
</feature>
<keyword evidence="2" id="KW-0645">Protease</keyword>
<evidence type="ECO:0000256" key="5">
    <source>
        <dbReference type="ARBA" id="ARBA00022833"/>
    </source>
</evidence>
<evidence type="ECO:0000256" key="7">
    <source>
        <dbReference type="PIRSR" id="PIRSR601577-2"/>
    </source>
</evidence>
<evidence type="ECO:0000313" key="11">
    <source>
        <dbReference type="Proteomes" id="UP000198406"/>
    </source>
</evidence>
<dbReference type="PANTHER" id="PTHR48233">
    <property type="entry name" value="MUCIN 4B, ISOFORM B-RELATED"/>
    <property type="match status" value="1"/>
</dbReference>
<name>A0A1Z5K0P1_FISSO</name>
<evidence type="ECO:0000256" key="1">
    <source>
        <dbReference type="ARBA" id="ARBA00005860"/>
    </source>
</evidence>
<feature type="compositionally biased region" description="Basic and acidic residues" evidence="8">
    <location>
        <begin position="50"/>
        <end position="60"/>
    </location>
</feature>
<evidence type="ECO:0000256" key="9">
    <source>
        <dbReference type="SAM" id="SignalP"/>
    </source>
</evidence>
<dbReference type="GO" id="GO:0006508">
    <property type="term" value="P:proteolysis"/>
    <property type="evidence" value="ECO:0007669"/>
    <property type="project" value="UniProtKB-KW"/>
</dbReference>
<comment type="caution">
    <text evidence="10">The sequence shown here is derived from an EMBL/GenBank/DDBJ whole genome shotgun (WGS) entry which is preliminary data.</text>
</comment>
<feature type="compositionally biased region" description="Low complexity" evidence="8">
    <location>
        <begin position="841"/>
        <end position="917"/>
    </location>
</feature>
<dbReference type="SUPFAM" id="SSF55486">
    <property type="entry name" value="Metalloproteases ('zincins'), catalytic domain"/>
    <property type="match status" value="2"/>
</dbReference>
<organism evidence="10 11">
    <name type="scientific">Fistulifera solaris</name>
    <name type="common">Oleaginous diatom</name>
    <dbReference type="NCBI Taxonomy" id="1519565"/>
    <lineage>
        <taxon>Eukaryota</taxon>
        <taxon>Sar</taxon>
        <taxon>Stramenopiles</taxon>
        <taxon>Ochrophyta</taxon>
        <taxon>Bacillariophyta</taxon>
        <taxon>Bacillariophyceae</taxon>
        <taxon>Bacillariophycidae</taxon>
        <taxon>Naviculales</taxon>
        <taxon>Naviculaceae</taxon>
        <taxon>Fistulifera</taxon>
    </lineage>
</organism>
<evidence type="ECO:0000313" key="10">
    <source>
        <dbReference type="EMBL" id="GAX19817.1"/>
    </source>
</evidence>
<feature type="chain" id="PRO_5013392024" description="Leishmanolysin-like peptidase" evidence="9">
    <location>
        <begin position="22"/>
        <end position="1324"/>
    </location>
</feature>
<feature type="signal peptide" evidence="9">
    <location>
        <begin position="1"/>
        <end position="21"/>
    </location>
</feature>
<keyword evidence="4" id="KW-0378">Hydrolase</keyword>
<dbReference type="GO" id="GO:0004222">
    <property type="term" value="F:metalloendopeptidase activity"/>
    <property type="evidence" value="ECO:0007669"/>
    <property type="project" value="InterPro"/>
</dbReference>
<evidence type="ECO:0000256" key="2">
    <source>
        <dbReference type="ARBA" id="ARBA00022670"/>
    </source>
</evidence>
<comment type="similarity">
    <text evidence="1">Belongs to the peptidase M8 family.</text>
</comment>
<dbReference type="InterPro" id="IPR053361">
    <property type="entry name" value="Vulval_dev_neg_regulator"/>
</dbReference>
<evidence type="ECO:0008006" key="12">
    <source>
        <dbReference type="Google" id="ProtNLM"/>
    </source>
</evidence>
<dbReference type="GO" id="GO:0046872">
    <property type="term" value="F:metal ion binding"/>
    <property type="evidence" value="ECO:0007669"/>
    <property type="project" value="UniProtKB-KW"/>
</dbReference>
<feature type="compositionally biased region" description="Basic residues" evidence="8">
    <location>
        <begin position="157"/>
        <end position="171"/>
    </location>
</feature>
<evidence type="ECO:0000256" key="3">
    <source>
        <dbReference type="ARBA" id="ARBA00022723"/>
    </source>
</evidence>